<evidence type="ECO:0000313" key="1">
    <source>
        <dbReference type="EMBL" id="MBU5483133.1"/>
    </source>
</evidence>
<accession>A0ABS6EDM1</accession>
<dbReference type="Proteomes" id="UP000726170">
    <property type="component" value="Unassembled WGS sequence"/>
</dbReference>
<dbReference type="RefSeq" id="WP_216437535.1">
    <property type="nucleotide sequence ID" value="NZ_JAHLQF010000001.1"/>
</dbReference>
<name>A0ABS6EDM1_9CLOT</name>
<organism evidence="1 2">
    <name type="scientific">Clostridium mobile</name>
    <dbReference type="NCBI Taxonomy" id="2841512"/>
    <lineage>
        <taxon>Bacteria</taxon>
        <taxon>Bacillati</taxon>
        <taxon>Bacillota</taxon>
        <taxon>Clostridia</taxon>
        <taxon>Eubacteriales</taxon>
        <taxon>Clostridiaceae</taxon>
        <taxon>Clostridium</taxon>
    </lineage>
</organism>
<dbReference type="Pfam" id="PF12655">
    <property type="entry name" value="CDIF630_02480-like"/>
    <property type="match status" value="1"/>
</dbReference>
<keyword evidence="2" id="KW-1185">Reference proteome</keyword>
<gene>
    <name evidence="1" type="ORF">KQI86_02265</name>
</gene>
<reference evidence="1 2" key="1">
    <citation type="submission" date="2021-06" db="EMBL/GenBank/DDBJ databases">
        <authorList>
            <person name="Sun Q."/>
            <person name="Li D."/>
        </authorList>
    </citation>
    <scope>NUCLEOTIDE SEQUENCE [LARGE SCALE GENOMIC DNA]</scope>
    <source>
        <strain evidence="1 2">MSJ-11</strain>
    </source>
</reference>
<dbReference type="EMBL" id="JAHLQF010000001">
    <property type="protein sequence ID" value="MBU5483133.1"/>
    <property type="molecule type" value="Genomic_DNA"/>
</dbReference>
<evidence type="ECO:0000313" key="2">
    <source>
        <dbReference type="Proteomes" id="UP000726170"/>
    </source>
</evidence>
<sequence>MNTRDSIKVNSNTKKRPIEQHDTAAWANIEYLKPVSQVSVPSEVEMFNAKEWVDSNQK</sequence>
<comment type="caution">
    <text evidence="1">The sequence shown here is derived from an EMBL/GenBank/DDBJ whole genome shotgun (WGS) entry which is preliminary data.</text>
</comment>
<proteinExistence type="predicted"/>
<dbReference type="InterPro" id="IPR024209">
    <property type="entry name" value="CDIF630_02480-like"/>
</dbReference>
<protein>
    <submittedName>
        <fullName evidence="1">DUF3787 domain-containing protein</fullName>
    </submittedName>
</protein>